<comment type="caution">
    <text evidence="1">The sequence shown here is derived from an EMBL/GenBank/DDBJ whole genome shotgun (WGS) entry which is preliminary data.</text>
</comment>
<proteinExistence type="predicted"/>
<organism evidence="1 2">
    <name type="scientific">Cetraspora pellucida</name>
    <dbReference type="NCBI Taxonomy" id="1433469"/>
    <lineage>
        <taxon>Eukaryota</taxon>
        <taxon>Fungi</taxon>
        <taxon>Fungi incertae sedis</taxon>
        <taxon>Mucoromycota</taxon>
        <taxon>Glomeromycotina</taxon>
        <taxon>Glomeromycetes</taxon>
        <taxon>Diversisporales</taxon>
        <taxon>Gigasporaceae</taxon>
        <taxon>Cetraspora</taxon>
    </lineage>
</organism>
<gene>
    <name evidence="1" type="ORF">SPELUC_LOCUS14050</name>
</gene>
<reference evidence="1" key="1">
    <citation type="submission" date="2021-06" db="EMBL/GenBank/DDBJ databases">
        <authorList>
            <person name="Kallberg Y."/>
            <person name="Tangrot J."/>
            <person name="Rosling A."/>
        </authorList>
    </citation>
    <scope>NUCLEOTIDE SEQUENCE</scope>
    <source>
        <strain evidence="1">28 12/20/2015</strain>
    </source>
</reference>
<feature type="non-terminal residue" evidence="1">
    <location>
        <position position="1"/>
    </location>
</feature>
<protein>
    <submittedName>
        <fullName evidence="1">13000_t:CDS:1</fullName>
    </submittedName>
</protein>
<accession>A0ACA9QE39</accession>
<dbReference type="Proteomes" id="UP000789366">
    <property type="component" value="Unassembled WGS sequence"/>
</dbReference>
<feature type="non-terminal residue" evidence="1">
    <location>
        <position position="42"/>
    </location>
</feature>
<keyword evidence="2" id="KW-1185">Reference proteome</keyword>
<name>A0ACA9QE39_9GLOM</name>
<evidence type="ECO:0000313" key="1">
    <source>
        <dbReference type="EMBL" id="CAG8744680.1"/>
    </source>
</evidence>
<evidence type="ECO:0000313" key="2">
    <source>
        <dbReference type="Proteomes" id="UP000789366"/>
    </source>
</evidence>
<sequence length="42" mass="4962">MFRTSYIAVTKLRQMLDIITHLQMSAPIVRIELPIAHTYYEP</sequence>
<dbReference type="EMBL" id="CAJVPW010039694">
    <property type="protein sequence ID" value="CAG8744680.1"/>
    <property type="molecule type" value="Genomic_DNA"/>
</dbReference>